<reference evidence="2" key="1">
    <citation type="submission" date="2018-11" db="EMBL/GenBank/DDBJ databases">
        <authorList>
            <consortium name="Pathogen Informatics"/>
        </authorList>
    </citation>
    <scope>NUCLEOTIDE SEQUENCE</scope>
</reference>
<dbReference type="EMBL" id="CAAALY010278388">
    <property type="protein sequence ID" value="VEL43042.1"/>
    <property type="molecule type" value="Genomic_DNA"/>
</dbReference>
<accession>A0A3S5BCP3</accession>
<evidence type="ECO:0000256" key="1">
    <source>
        <dbReference type="SAM" id="MobiDB-lite"/>
    </source>
</evidence>
<name>A0A3S5BCP3_9PLAT</name>
<sequence length="177" mass="19396">MCTPRGPTSVQSFRAHLPEITRATYIVIVSDITHDVDYEAHTIGNYSVRASKGDIMTSEICQDIVAQHKKSPGNKQYHNDLNIPIWRASHACPGRHKRLITSSAKNGWSFPDSFMQPEDVRLSTSSVEGVDKFAIGSLGSSSNSEAVKDGLSYKVVSGTSERSDRIPQAKSWDTVGT</sequence>
<protein>
    <submittedName>
        <fullName evidence="2">Uncharacterized protein</fullName>
    </submittedName>
</protein>
<dbReference type="Proteomes" id="UP000784294">
    <property type="component" value="Unassembled WGS sequence"/>
</dbReference>
<feature type="region of interest" description="Disordered" evidence="1">
    <location>
        <begin position="157"/>
        <end position="177"/>
    </location>
</feature>
<comment type="caution">
    <text evidence="2">The sequence shown here is derived from an EMBL/GenBank/DDBJ whole genome shotgun (WGS) entry which is preliminary data.</text>
</comment>
<dbReference type="AlphaFoldDB" id="A0A3S5BCP3"/>
<gene>
    <name evidence="2" type="ORF">PXEA_LOCUS36482</name>
</gene>
<organism evidence="2 3">
    <name type="scientific">Protopolystoma xenopodis</name>
    <dbReference type="NCBI Taxonomy" id="117903"/>
    <lineage>
        <taxon>Eukaryota</taxon>
        <taxon>Metazoa</taxon>
        <taxon>Spiralia</taxon>
        <taxon>Lophotrochozoa</taxon>
        <taxon>Platyhelminthes</taxon>
        <taxon>Monogenea</taxon>
        <taxon>Polyopisthocotylea</taxon>
        <taxon>Polystomatidea</taxon>
        <taxon>Polystomatidae</taxon>
        <taxon>Protopolystoma</taxon>
    </lineage>
</organism>
<evidence type="ECO:0000313" key="3">
    <source>
        <dbReference type="Proteomes" id="UP000784294"/>
    </source>
</evidence>
<proteinExistence type="predicted"/>
<keyword evidence="3" id="KW-1185">Reference proteome</keyword>
<evidence type="ECO:0000313" key="2">
    <source>
        <dbReference type="EMBL" id="VEL43042.1"/>
    </source>
</evidence>